<evidence type="ECO:0000256" key="1">
    <source>
        <dbReference type="SAM" id="MobiDB-lite"/>
    </source>
</evidence>
<accession>A0A8A3PRR6</accession>
<feature type="compositionally biased region" description="Basic and acidic residues" evidence="1">
    <location>
        <begin position="219"/>
        <end position="228"/>
    </location>
</feature>
<protein>
    <submittedName>
        <fullName evidence="2">Uncharacterized protein</fullName>
    </submittedName>
</protein>
<feature type="compositionally biased region" description="Pro residues" evidence="1">
    <location>
        <begin position="293"/>
        <end position="310"/>
    </location>
</feature>
<feature type="compositionally biased region" description="Low complexity" evidence="1">
    <location>
        <begin position="276"/>
        <end position="292"/>
    </location>
</feature>
<feature type="region of interest" description="Disordered" evidence="1">
    <location>
        <begin position="638"/>
        <end position="657"/>
    </location>
</feature>
<gene>
    <name evidence="2" type="ORF">DSL72_008667</name>
</gene>
<keyword evidence="3" id="KW-1185">Reference proteome</keyword>
<feature type="compositionally biased region" description="Pro residues" evidence="1">
    <location>
        <begin position="107"/>
        <end position="116"/>
    </location>
</feature>
<organism evidence="2 3">
    <name type="scientific">Monilinia vaccinii-corymbosi</name>
    <dbReference type="NCBI Taxonomy" id="61207"/>
    <lineage>
        <taxon>Eukaryota</taxon>
        <taxon>Fungi</taxon>
        <taxon>Dikarya</taxon>
        <taxon>Ascomycota</taxon>
        <taxon>Pezizomycotina</taxon>
        <taxon>Leotiomycetes</taxon>
        <taxon>Helotiales</taxon>
        <taxon>Sclerotiniaceae</taxon>
        <taxon>Monilinia</taxon>
    </lineage>
</organism>
<dbReference type="AlphaFoldDB" id="A0A8A3PRR6"/>
<dbReference type="OrthoDB" id="3564670at2759"/>
<feature type="region of interest" description="Disordered" evidence="1">
    <location>
        <begin position="219"/>
        <end position="319"/>
    </location>
</feature>
<proteinExistence type="predicted"/>
<feature type="region of interest" description="Disordered" evidence="1">
    <location>
        <begin position="662"/>
        <end position="694"/>
    </location>
</feature>
<evidence type="ECO:0000313" key="2">
    <source>
        <dbReference type="EMBL" id="QSZ37569.1"/>
    </source>
</evidence>
<reference evidence="2" key="1">
    <citation type="submission" date="2020-10" db="EMBL/GenBank/DDBJ databases">
        <title>Genome Sequence of Monilinia vaccinii-corymbosi Sheds Light on Mummy Berry Disease Infection of Blueberry and Mating Type.</title>
        <authorList>
            <person name="Yow A.G."/>
            <person name="Zhang Y."/>
            <person name="Bansal K."/>
            <person name="Eacker S.M."/>
            <person name="Sullivan S."/>
            <person name="Liachko I."/>
            <person name="Cubeta M.A."/>
            <person name="Rollins J.A."/>
            <person name="Ashrafi H."/>
        </authorList>
    </citation>
    <scope>NUCLEOTIDE SEQUENCE</scope>
    <source>
        <strain evidence="2">RL-1</strain>
    </source>
</reference>
<sequence length="754" mass="81960">MDCEQSYAAWPQEQLDAPHHPPLSQLPLRTLTPQLKRPMVGEMEILPAQIDHHGQQQQPSEESLGVAPSYPPARTVPSSSPSPAPSSQQDQDQQRHQASACTEATAPFPPNLPSPRVPIRLSLRSTIPNHLTGGPHPHPHIPPTQHAHHAAPSPPSPQLSHREPFIRAASRRLQAVSGLRNDLPFDLLMGSGANDAANLVLGADGRLVDLGLRIRSAADHAGARESGRRGGRNRVVRRGGAAEGDGQIWGTDVDVDGNTNTNTNTNTNNSAHHRPNIPNSLNVPPSSSSSSPHNPPPPHTIPPSIPPSPSPSLTIPLPLPTINPQTGQGLREYLLAYTRINKSTPARECRSISLHDFTPNLRTGEFRNQLLWHLGVDKLSSSSLPSRGERIEVRELSLPDANGTLHPWLSIFIQRPLVTLDPPLINSASTSSSTPPNFPKPTPTSWLCLAVPLANITSYPIQADASLPPALLEETPSTKKKGGLPTFKIAQRQDYDFSFQGIPIFEFSTRTLFTAPQEDDNDVPIADFLSVDGLAPYEPADPYGEFPAEVTQNPGLLHAICRKYAEAAGVRGEELRTFGDVVQDASGVDLSQELPPNDGVWWSAFYRGMTRDRIRWEKVRRSMGRGRCRVVLRWQEMPEERKTKGTTGSSPRTSEAEKIMEEMTRESMQGKKRKARNGGMMSSSSRQDVGLGVTHANGGTRAYCVRSVTGEGSRDSLRAKAMGNKMGINGGVNGGFGTQNLGEKMQGMIGDFRG</sequence>
<feature type="compositionally biased region" description="Low complexity" evidence="1">
    <location>
        <begin position="258"/>
        <end position="269"/>
    </location>
</feature>
<feature type="compositionally biased region" description="Low complexity" evidence="1">
    <location>
        <begin position="72"/>
        <end position="100"/>
    </location>
</feature>
<evidence type="ECO:0000313" key="3">
    <source>
        <dbReference type="Proteomes" id="UP000672032"/>
    </source>
</evidence>
<dbReference type="Proteomes" id="UP000672032">
    <property type="component" value="Chromosome 9"/>
</dbReference>
<dbReference type="EMBL" id="CP063413">
    <property type="protein sequence ID" value="QSZ37569.1"/>
    <property type="molecule type" value="Genomic_DNA"/>
</dbReference>
<name>A0A8A3PRR6_9HELO</name>
<feature type="region of interest" description="Disordered" evidence="1">
    <location>
        <begin position="1"/>
        <end position="161"/>
    </location>
</feature>